<gene>
    <name evidence="2" type="ORF">KAOT1_11251</name>
</gene>
<organism evidence="2 3">
    <name type="scientific">Kordia algicida OT-1</name>
    <dbReference type="NCBI Taxonomy" id="391587"/>
    <lineage>
        <taxon>Bacteria</taxon>
        <taxon>Pseudomonadati</taxon>
        <taxon>Bacteroidota</taxon>
        <taxon>Flavobacteriia</taxon>
        <taxon>Flavobacteriales</taxon>
        <taxon>Flavobacteriaceae</taxon>
        <taxon>Kordia</taxon>
    </lineage>
</organism>
<dbReference type="RefSeq" id="WP_007094801.1">
    <property type="nucleotide sequence ID" value="NZ_CP142125.1"/>
</dbReference>
<evidence type="ECO:0000313" key="3">
    <source>
        <dbReference type="Proteomes" id="UP000002945"/>
    </source>
</evidence>
<dbReference type="InterPro" id="IPR052557">
    <property type="entry name" value="CAP/Cytokinesis_protein"/>
</dbReference>
<proteinExistence type="predicted"/>
<dbReference type="GO" id="GO:0005737">
    <property type="term" value="C:cytoplasm"/>
    <property type="evidence" value="ECO:0007669"/>
    <property type="project" value="TreeGrafter"/>
</dbReference>
<dbReference type="Pfam" id="PF01841">
    <property type="entry name" value="Transglut_core"/>
    <property type="match status" value="1"/>
</dbReference>
<evidence type="ECO:0000259" key="1">
    <source>
        <dbReference type="SMART" id="SM00460"/>
    </source>
</evidence>
<dbReference type="Gene3D" id="3.10.620.30">
    <property type="match status" value="1"/>
</dbReference>
<dbReference type="EMBL" id="ABIB01000008">
    <property type="protein sequence ID" value="EDP95496.1"/>
    <property type="molecule type" value="Genomic_DNA"/>
</dbReference>
<dbReference type="PANTHER" id="PTHR46333:SF2">
    <property type="entry name" value="CYTOKINESIS PROTEIN 3"/>
    <property type="match status" value="1"/>
</dbReference>
<name>A9E3D5_9FLAO</name>
<dbReference type="InterPro" id="IPR038765">
    <property type="entry name" value="Papain-like_cys_pep_sf"/>
</dbReference>
<sequence length="308" mass="36438">MIAQNYTHVDTVVDKYPTSFQSIEDFAKRIEKDFTTDGDKVRAAYYWIANHVQYDYKSLRTGRNSYPRIKIKDFKNQEDYEYKYFKQYASHVLNQKKAVCEGYSQLLFYTCEYLNIEAKVISGNAYTSIDDVGKIPRNTDHAWNAVYFNDKWNLIDATWSTGNEEDKPNYVDFTDVYFDISPEKLILSHFPKDPKWQLLKVKKSKKDFYNQPNTFTKFLEVDATLDSKIKGVIRAKTNSYITLRFKRIDTTKKYYYAFVRDQYSKPVAIEKDGKMYVAKIPFKGIKKDRLEFYAGNDAMVEFRIIPTR</sequence>
<dbReference type="OrthoDB" id="9788327at2"/>
<dbReference type="HOGENOM" id="CLU_072564_0_0_10"/>
<dbReference type="SUPFAM" id="SSF54001">
    <property type="entry name" value="Cysteine proteinases"/>
    <property type="match status" value="1"/>
</dbReference>
<dbReference type="SMART" id="SM00460">
    <property type="entry name" value="TGc"/>
    <property type="match status" value="1"/>
</dbReference>
<dbReference type="Proteomes" id="UP000002945">
    <property type="component" value="Unassembled WGS sequence"/>
</dbReference>
<evidence type="ECO:0000313" key="2">
    <source>
        <dbReference type="EMBL" id="EDP95496.1"/>
    </source>
</evidence>
<dbReference type="InterPro" id="IPR002931">
    <property type="entry name" value="Transglutaminase-like"/>
</dbReference>
<accession>A9E3D5</accession>
<dbReference type="AlphaFoldDB" id="A9E3D5"/>
<dbReference type="eggNOG" id="COG5279">
    <property type="taxonomic scope" value="Bacteria"/>
</dbReference>
<feature type="domain" description="Transglutaminase-like" evidence="1">
    <location>
        <begin position="92"/>
        <end position="159"/>
    </location>
</feature>
<dbReference type="PANTHER" id="PTHR46333">
    <property type="entry name" value="CYTOKINESIS PROTEIN 3"/>
    <property type="match status" value="1"/>
</dbReference>
<keyword evidence="3" id="KW-1185">Reference proteome</keyword>
<comment type="caution">
    <text evidence="2">The sequence shown here is derived from an EMBL/GenBank/DDBJ whole genome shotgun (WGS) entry which is preliminary data.</text>
</comment>
<protein>
    <recommendedName>
        <fullName evidence="1">Transglutaminase-like domain-containing protein</fullName>
    </recommendedName>
</protein>
<reference evidence="2 3" key="1">
    <citation type="journal article" date="2011" name="J. Bacteriol.">
        <title>Genome sequence of the algicidal bacterium Kordia algicida OT-1.</title>
        <authorList>
            <person name="Lee H.S."/>
            <person name="Kang S.G."/>
            <person name="Kwon K.K."/>
            <person name="Lee J.H."/>
            <person name="Kim S.J."/>
        </authorList>
    </citation>
    <scope>NUCLEOTIDE SEQUENCE [LARGE SCALE GENOMIC DNA]</scope>
    <source>
        <strain evidence="2 3">OT-1</strain>
    </source>
</reference>